<evidence type="ECO:0000313" key="6">
    <source>
        <dbReference type="Proteomes" id="UP001642409"/>
    </source>
</evidence>
<reference evidence="4" key="1">
    <citation type="submission" date="2023-06" db="EMBL/GenBank/DDBJ databases">
        <authorList>
            <person name="Kurt Z."/>
        </authorList>
    </citation>
    <scope>NUCLEOTIDE SEQUENCE</scope>
</reference>
<accession>A0AA86TUT6</accession>
<evidence type="ECO:0000313" key="5">
    <source>
        <dbReference type="EMBL" id="CAL5975568.1"/>
    </source>
</evidence>
<feature type="region of interest" description="Disordered" evidence="1">
    <location>
        <begin position="442"/>
        <end position="478"/>
    </location>
</feature>
<feature type="compositionally biased region" description="Basic and acidic residues" evidence="1">
    <location>
        <begin position="463"/>
        <end position="475"/>
    </location>
</feature>
<keyword evidence="2" id="KW-1133">Transmembrane helix</keyword>
<dbReference type="AlphaFoldDB" id="A0AA86TUT6"/>
<gene>
    <name evidence="4" type="ORF">HINF_LOCUS15587</name>
    <name evidence="5" type="ORF">HINF_LOCUS3397</name>
</gene>
<dbReference type="EMBL" id="CATOUU010000386">
    <property type="protein sequence ID" value="CAI9927942.1"/>
    <property type="molecule type" value="Genomic_DNA"/>
</dbReference>
<evidence type="ECO:0000256" key="1">
    <source>
        <dbReference type="SAM" id="MobiDB-lite"/>
    </source>
</evidence>
<organism evidence="4">
    <name type="scientific">Hexamita inflata</name>
    <dbReference type="NCBI Taxonomy" id="28002"/>
    <lineage>
        <taxon>Eukaryota</taxon>
        <taxon>Metamonada</taxon>
        <taxon>Diplomonadida</taxon>
        <taxon>Hexamitidae</taxon>
        <taxon>Hexamitinae</taxon>
        <taxon>Hexamita</taxon>
    </lineage>
</organism>
<dbReference type="Proteomes" id="UP001642409">
    <property type="component" value="Unassembled WGS sequence"/>
</dbReference>
<feature type="compositionally biased region" description="Polar residues" evidence="1">
    <location>
        <begin position="442"/>
        <end position="457"/>
    </location>
</feature>
<reference evidence="5 6" key="2">
    <citation type="submission" date="2024-07" db="EMBL/GenBank/DDBJ databases">
        <authorList>
            <person name="Akdeniz Z."/>
        </authorList>
    </citation>
    <scope>NUCLEOTIDE SEQUENCE [LARGE SCALE GENOMIC DNA]</scope>
</reference>
<feature type="chain" id="PRO_5041744435" evidence="3">
    <location>
        <begin position="17"/>
        <end position="505"/>
    </location>
</feature>
<proteinExistence type="predicted"/>
<keyword evidence="2" id="KW-0812">Transmembrane</keyword>
<dbReference type="EMBL" id="CAXDID020000006">
    <property type="protein sequence ID" value="CAL5975568.1"/>
    <property type="molecule type" value="Genomic_DNA"/>
</dbReference>
<keyword evidence="6" id="KW-1185">Reference proteome</keyword>
<feature type="transmembrane region" description="Helical" evidence="2">
    <location>
        <begin position="361"/>
        <end position="382"/>
    </location>
</feature>
<feature type="signal peptide" evidence="3">
    <location>
        <begin position="1"/>
        <end position="16"/>
    </location>
</feature>
<name>A0AA86TUT6_9EUKA</name>
<sequence length="505" mass="57536">MIVCVLFILSDPLCIASNAINYVIRISKPQRESAAYLAYEIKFRGQPAQRKYIATYLPFTQQETEVVEYGDIEYICLTPANNIQNINQVAIMDQFDESFLDAINQPYVLFLNSSRFKCELDNGQELYFSQNTINAPLIIYNLDPNFKIRTINENKCVLYSKINVSSENGVIPIVMNTIVVPVQLENKIYGFEFMGSVVCIGTAINTCTQRILPYQYANENENIYMSRSILIGTDFTLPAVQIDKFDSSDTSLTISTGKCTRFVAPSFRTVEIPPGSGIKYRFSEQSMNGRVASFKGPYMCVSKIWYCPLMLSQIKKIQVQELHANKQKCSNRKQIGIIQKQMQELNFTIQCSTKPSPKFGLTAYICSIYIVFIILFGILVAIDQYDEIASMVNDPRNWEIQKAIDKLFKKINWKKFCTFKKQNINNSKVRTAIKSKNGTDSSIFIEDSPNNPGNQSIFMKPLSSEKKSPRKENQSKLDIAVDVPIDEKSHVWKTSKAKDKISEMI</sequence>
<evidence type="ECO:0000313" key="4">
    <source>
        <dbReference type="EMBL" id="CAI9927942.1"/>
    </source>
</evidence>
<keyword evidence="2" id="KW-0472">Membrane</keyword>
<protein>
    <submittedName>
        <fullName evidence="5">Hypothetical_protein</fullName>
    </submittedName>
</protein>
<evidence type="ECO:0000256" key="3">
    <source>
        <dbReference type="SAM" id="SignalP"/>
    </source>
</evidence>
<keyword evidence="3" id="KW-0732">Signal</keyword>
<comment type="caution">
    <text evidence="4">The sequence shown here is derived from an EMBL/GenBank/DDBJ whole genome shotgun (WGS) entry which is preliminary data.</text>
</comment>
<evidence type="ECO:0000256" key="2">
    <source>
        <dbReference type="SAM" id="Phobius"/>
    </source>
</evidence>